<dbReference type="Gene3D" id="1.10.10.10">
    <property type="entry name" value="Winged helix-like DNA-binding domain superfamily/Winged helix DNA-binding domain"/>
    <property type="match status" value="1"/>
</dbReference>
<evidence type="ECO:0000313" key="17">
    <source>
        <dbReference type="RefSeq" id="XP_049316035.1"/>
    </source>
</evidence>
<evidence type="ECO:0000313" key="15">
    <source>
        <dbReference type="RefSeq" id="XP_049316033.1"/>
    </source>
</evidence>
<keyword evidence="3 6" id="KW-0238">DNA-binding</keyword>
<evidence type="ECO:0000313" key="18">
    <source>
        <dbReference type="RefSeq" id="XP_049316036.1"/>
    </source>
</evidence>
<evidence type="ECO:0000259" key="8">
    <source>
        <dbReference type="PROSITE" id="PS50039"/>
    </source>
</evidence>
<evidence type="ECO:0000313" key="12">
    <source>
        <dbReference type="RefSeq" id="XP_049316030.1"/>
    </source>
</evidence>
<dbReference type="InterPro" id="IPR032354">
    <property type="entry name" value="FOXP-CC"/>
</dbReference>
<dbReference type="InterPro" id="IPR050998">
    <property type="entry name" value="FOXP"/>
</dbReference>
<comment type="subcellular location">
    <subcellularLocation>
        <location evidence="1 6">Nucleus</location>
    </subcellularLocation>
</comment>
<evidence type="ECO:0000256" key="7">
    <source>
        <dbReference type="SAM" id="MobiDB-lite"/>
    </source>
</evidence>
<dbReference type="RefSeq" id="XP_049316029.1">
    <property type="nucleotide sequence ID" value="XM_049460072.1"/>
</dbReference>
<dbReference type="GeneID" id="105228402"/>
<evidence type="ECO:0000313" key="10">
    <source>
        <dbReference type="RefSeq" id="XP_049316028.1"/>
    </source>
</evidence>
<dbReference type="InterPro" id="IPR001766">
    <property type="entry name" value="Fork_head_dom"/>
</dbReference>
<feature type="compositionally biased region" description="Low complexity" evidence="7">
    <location>
        <begin position="653"/>
        <end position="667"/>
    </location>
</feature>
<evidence type="ECO:0000256" key="6">
    <source>
        <dbReference type="PROSITE-ProRule" id="PRU00089"/>
    </source>
</evidence>
<feature type="domain" description="Fork-head" evidence="8">
    <location>
        <begin position="1092"/>
        <end position="1184"/>
    </location>
</feature>
<dbReference type="RefSeq" id="XP_049316035.1">
    <property type="nucleotide sequence ID" value="XM_049460078.1"/>
</dbReference>
<dbReference type="RefSeq" id="XP_049316032.1">
    <property type="nucleotide sequence ID" value="XM_049460075.1"/>
</dbReference>
<dbReference type="RefSeq" id="XP_049316037.1">
    <property type="nucleotide sequence ID" value="XM_049460080.1"/>
</dbReference>
<evidence type="ECO:0000313" key="19">
    <source>
        <dbReference type="RefSeq" id="XP_049316037.1"/>
    </source>
</evidence>
<dbReference type="PANTHER" id="PTHR45796">
    <property type="entry name" value="FORKHEAD BOX P, ISOFORM C"/>
    <property type="match status" value="1"/>
</dbReference>
<dbReference type="RefSeq" id="XP_049316031.1">
    <property type="nucleotide sequence ID" value="XM_049460074.1"/>
</dbReference>
<organism evidence="9 14">
    <name type="scientific">Bactrocera dorsalis</name>
    <name type="common">Oriental fruit fly</name>
    <name type="synonym">Dacus dorsalis</name>
    <dbReference type="NCBI Taxonomy" id="27457"/>
    <lineage>
        <taxon>Eukaryota</taxon>
        <taxon>Metazoa</taxon>
        <taxon>Ecdysozoa</taxon>
        <taxon>Arthropoda</taxon>
        <taxon>Hexapoda</taxon>
        <taxon>Insecta</taxon>
        <taxon>Pterygota</taxon>
        <taxon>Neoptera</taxon>
        <taxon>Endopterygota</taxon>
        <taxon>Diptera</taxon>
        <taxon>Brachycera</taxon>
        <taxon>Muscomorpha</taxon>
        <taxon>Tephritoidea</taxon>
        <taxon>Tephritidae</taxon>
        <taxon>Bactrocera</taxon>
        <taxon>Bactrocera</taxon>
    </lineage>
</organism>
<evidence type="ECO:0000313" key="16">
    <source>
        <dbReference type="RefSeq" id="XP_049316034.1"/>
    </source>
</evidence>
<evidence type="ECO:0000313" key="11">
    <source>
        <dbReference type="RefSeq" id="XP_049316029.1"/>
    </source>
</evidence>
<keyword evidence="9" id="KW-1185">Reference proteome</keyword>
<evidence type="ECO:0000256" key="3">
    <source>
        <dbReference type="ARBA" id="ARBA00023125"/>
    </source>
</evidence>
<keyword evidence="4" id="KW-0804">Transcription</keyword>
<dbReference type="PANTHER" id="PTHR45796:SF4">
    <property type="entry name" value="FORKHEAD BOX P, ISOFORM C"/>
    <property type="match status" value="1"/>
</dbReference>
<evidence type="ECO:0000256" key="2">
    <source>
        <dbReference type="ARBA" id="ARBA00023015"/>
    </source>
</evidence>
<proteinExistence type="predicted"/>
<dbReference type="PROSITE" id="PS50039">
    <property type="entry name" value="FORK_HEAD_3"/>
    <property type="match status" value="1"/>
</dbReference>
<feature type="region of interest" description="Disordered" evidence="7">
    <location>
        <begin position="518"/>
        <end position="544"/>
    </location>
</feature>
<dbReference type="SMART" id="SM00339">
    <property type="entry name" value="FH"/>
    <property type="match status" value="1"/>
</dbReference>
<protein>
    <recommendedName>
        <fullName evidence="8">Fork-head domain-containing protein</fullName>
    </recommendedName>
</protein>
<gene>
    <name evidence="10 11 12 13 14 15 16 17 18 19 20" type="primary">LOC105228402</name>
</gene>
<keyword evidence="5 6" id="KW-0539">Nucleus</keyword>
<dbReference type="RefSeq" id="XP_049316033.1">
    <property type="nucleotide sequence ID" value="XM_049460076.1"/>
</dbReference>
<name>A0ABM3K3H3_BACDO</name>
<keyword evidence="2" id="KW-0805">Transcription regulation</keyword>
<dbReference type="Proteomes" id="UP001652620">
    <property type="component" value="Chromosome 6"/>
</dbReference>
<evidence type="ECO:0000313" key="9">
    <source>
        <dbReference type="Proteomes" id="UP001652620"/>
    </source>
</evidence>
<dbReference type="RefSeq" id="XP_049316036.1">
    <property type="nucleotide sequence ID" value="XM_049460079.1"/>
</dbReference>
<feature type="compositionally biased region" description="Polar residues" evidence="7">
    <location>
        <begin position="331"/>
        <end position="341"/>
    </location>
</feature>
<dbReference type="RefSeq" id="XP_049316028.1">
    <property type="nucleotide sequence ID" value="XM_049460071.1"/>
</dbReference>
<feature type="compositionally biased region" description="Polar residues" evidence="7">
    <location>
        <begin position="1184"/>
        <end position="1207"/>
    </location>
</feature>
<feature type="region of interest" description="Disordered" evidence="7">
    <location>
        <begin position="1173"/>
        <end position="1234"/>
    </location>
</feature>
<feature type="compositionally biased region" description="Basic residues" evidence="7">
    <location>
        <begin position="9"/>
        <end position="18"/>
    </location>
</feature>
<dbReference type="RefSeq" id="XP_049316038.1">
    <property type="nucleotide sequence ID" value="XM_049460081.1"/>
</dbReference>
<dbReference type="Pfam" id="PF00250">
    <property type="entry name" value="Forkhead"/>
    <property type="match status" value="1"/>
</dbReference>
<accession>A0ABM3K3H3</accession>
<dbReference type="RefSeq" id="XP_049316030.1">
    <property type="nucleotide sequence ID" value="XM_049460073.1"/>
</dbReference>
<dbReference type="Gene3D" id="1.20.5.340">
    <property type="match status" value="1"/>
</dbReference>
<dbReference type="PRINTS" id="PR00053">
    <property type="entry name" value="FORKHEAD"/>
</dbReference>
<dbReference type="SUPFAM" id="SSF46785">
    <property type="entry name" value="Winged helix' DNA-binding domain"/>
    <property type="match status" value="1"/>
</dbReference>
<feature type="DNA-binding region" description="Fork-head" evidence="6">
    <location>
        <begin position="1092"/>
        <end position="1184"/>
    </location>
</feature>
<feature type="region of interest" description="Disordered" evidence="7">
    <location>
        <begin position="1280"/>
        <end position="1312"/>
    </location>
</feature>
<evidence type="ECO:0000256" key="4">
    <source>
        <dbReference type="ARBA" id="ARBA00023163"/>
    </source>
</evidence>
<feature type="region of interest" description="Disordered" evidence="7">
    <location>
        <begin position="1"/>
        <end position="23"/>
    </location>
</feature>
<dbReference type="InterPro" id="IPR036388">
    <property type="entry name" value="WH-like_DNA-bd_sf"/>
</dbReference>
<evidence type="ECO:0000256" key="1">
    <source>
        <dbReference type="ARBA" id="ARBA00004123"/>
    </source>
</evidence>
<reference evidence="10 11" key="1">
    <citation type="submission" date="2025-05" db="UniProtKB">
        <authorList>
            <consortium name="RefSeq"/>
        </authorList>
    </citation>
    <scope>IDENTIFICATION</scope>
    <source>
        <tissue evidence="10 11">Adult</tissue>
    </source>
</reference>
<feature type="region of interest" description="Disordered" evidence="7">
    <location>
        <begin position="327"/>
        <end position="365"/>
    </location>
</feature>
<sequence length="1711" mass="192685">MKETNTTNKKLRQFRKKTGSADNQPLSISIYKNIANTNSNWQRKQSLKTKNQLKHSAQKTREILNNHKSCQSLNRSQTKSWTARNLTQNNLNKSNEDIVERNVTFVPARRTSNEGVELDNRANDNSTLIQLEFKQKEKSIEIVSDNKLIAFEGVSEDEDLRNYNAMPRTKHRPKSIHFCAQNCMCGNSDVCMRTSKSSAGFDVRNKQNSFDVPSSKKIYRHDHHQTFLSNKTQLLRETLSTMQLQHHLSVQQQELIQQLQLVQRQYLIHQGFVKPLQLDFQTQLDRSSSPFSNLFSHAHQQHQASNALTKCNETYYETNYLLQQHQQQQQIYTPHQANSTKPHNEYRLRQSPQQNDDEDIDNENKNTHLNISNNNNINHNAVLDVCENKQFINIINTSLQEEQNNKEEHTCRLDVECNSNPTHRESNDSSLCGDFKPSIMQCMEGDEPLLQEPITHSSSSTYICGATTSCNSFKQYQRKARTDDDGNNNSNNKNFHNHRCIAWQNQRDKEQHENTTNIISENDDDNDSSQHTSNAFPEDVSMLPATEDDTNFVSGIHNRNNDKICSSTQAQQNTLTLHSQQMQRSTECMRPSSPSSIDEHHNGNECQNSAANELDEFTTWVNPVDQGNNITDDIHAYMHYQQRVAGARSGSPNGSRCSSNSNQNSCTDNCSEIRDNIKHYNYPIDSAGTHMDDVVATPSSPVNVQHHRLQSGKKLETRQASTIYNMADSKMRRGMSPLLRLDQQTQEHLQQQEHATQKVATLDPLLTLPPPPLIMSPVTILSPTAAPSKVIPSTMHAAAAVAAAASHTQAPHRNAAAAVAVAAAAAAAAAAANSRCIRGAQMTPNYGGLLDAVSGSNGGSNETHFINYNDTNATEASHDTNVNNNKHTNSPKKYYHPLYAHGICRWPGCELALNDFVAFVKHLNSEHNLDDRSTAQARVQMQVVSQLEVHLQKERDRLQAMMHHLYLTKQFLNTQKIESKEPLESPYSNISASLSPTTMGSVMPMAVPQVTNLQGVSNLNMSMNMNSTRTIPVTINSPILTTANISAIRKRISDKTPISLTGGLPYMLERAGLDVQQEIHRNREFYKNADVRPPFTYASLIRQSIIESPDKQLTLNEIYNWFQNTFCYFRRNAATWKNAIRTNLSLHKCFVRYEDDFGSFWMVDDNEFVKRRHLSRGRPRKYEPSSSPKTNSQTSVNATVDNGNSTSREARGNSDSQQLLNRQQKQKQRNMHSFGGSQVAGHCINVDCDSVGRSVQGYHAATDAATDAATPIMAAAINNYSNNNSSNGIKIKSRNNNNNSNKNNNHSNMDINNGDHDGIDICEGSQRHISDFCSNKKIGKFDTHKNYKMPNDSNLLCINNTLIGINTFKNLSMLATTGNKVASASGINIVSDGVAAVDIDAIIAVNNSGDGIIGSNRIGASIYGDVGVVTVDAVNNLNDVAVGVGDNGTDGIFSCNFQPQNAIHDSRPTSPPYGKHDYLTNLQNMWTSISEDPTAINIDPTLSKQMHESYRHFAAATELHLTHLPHKLQINSPNHPDIRLHEHQQTTYHAYPQKDYITQQHHSHLYRRQHSYLHNHHHHLSYTARQLDVRNCDSNSTLPMTTPFMTRTEKYLLNNIDKHCRNPLKVDQMRDQTYHIPHEITTEEAQSLSTEYGTCENVLKDIAIIKETHVYNKSKEISNTVRKANSIIHGDGKKSKHLIERKDKQINKELI</sequence>
<dbReference type="InterPro" id="IPR036390">
    <property type="entry name" value="WH_DNA-bd_sf"/>
</dbReference>
<evidence type="ECO:0000256" key="5">
    <source>
        <dbReference type="ARBA" id="ARBA00023242"/>
    </source>
</evidence>
<evidence type="ECO:0000313" key="13">
    <source>
        <dbReference type="RefSeq" id="XP_049316031.1"/>
    </source>
</evidence>
<evidence type="ECO:0000313" key="20">
    <source>
        <dbReference type="RefSeq" id="XP_049316038.1"/>
    </source>
</evidence>
<feature type="region of interest" description="Disordered" evidence="7">
    <location>
        <begin position="646"/>
        <end position="667"/>
    </location>
</feature>
<dbReference type="RefSeq" id="XP_049316034.1">
    <property type="nucleotide sequence ID" value="XM_049460077.1"/>
</dbReference>
<evidence type="ECO:0000313" key="14">
    <source>
        <dbReference type="RefSeq" id="XP_049316032.1"/>
    </source>
</evidence>
<dbReference type="Pfam" id="PF16159">
    <property type="entry name" value="FOXP-CC"/>
    <property type="match status" value="1"/>
</dbReference>